<evidence type="ECO:0000256" key="3">
    <source>
        <dbReference type="ARBA" id="ARBA00022777"/>
    </source>
</evidence>
<organism evidence="7">
    <name type="scientific">Lepeophtheirus salmonis</name>
    <name type="common">Salmon louse</name>
    <name type="synonym">Caligus salmonis</name>
    <dbReference type="NCBI Taxonomy" id="72036"/>
    <lineage>
        <taxon>Eukaryota</taxon>
        <taxon>Metazoa</taxon>
        <taxon>Ecdysozoa</taxon>
        <taxon>Arthropoda</taxon>
        <taxon>Crustacea</taxon>
        <taxon>Multicrustacea</taxon>
        <taxon>Hexanauplia</taxon>
        <taxon>Copepoda</taxon>
        <taxon>Siphonostomatoida</taxon>
        <taxon>Caligidae</taxon>
        <taxon>Lepeophtheirus</taxon>
    </lineage>
</organism>
<keyword evidence="2" id="KW-0547">Nucleotide-binding</keyword>
<dbReference type="PANTHER" id="PTHR11255:SF109">
    <property type="entry name" value="DIACYLGLYCEROL KINASE ETA"/>
    <property type="match status" value="1"/>
</dbReference>
<dbReference type="Gene3D" id="1.10.150.50">
    <property type="entry name" value="Transcription Factor, Ets-1"/>
    <property type="match status" value="1"/>
</dbReference>
<evidence type="ECO:0000256" key="4">
    <source>
        <dbReference type="ARBA" id="ARBA00022840"/>
    </source>
</evidence>
<dbReference type="PANTHER" id="PTHR11255">
    <property type="entry name" value="DIACYLGLYCEROL KINASE"/>
    <property type="match status" value="1"/>
</dbReference>
<dbReference type="InterPro" id="IPR016064">
    <property type="entry name" value="NAD/diacylglycerol_kinase_sf"/>
</dbReference>
<keyword evidence="1" id="KW-0808">Transferase</keyword>
<dbReference type="InterPro" id="IPR037607">
    <property type="entry name" value="DGK"/>
</dbReference>
<keyword evidence="3" id="KW-0418">Kinase</keyword>
<feature type="compositionally biased region" description="Low complexity" evidence="5">
    <location>
        <begin position="22"/>
        <end position="40"/>
    </location>
</feature>
<feature type="region of interest" description="Disordered" evidence="5">
    <location>
        <begin position="18"/>
        <end position="40"/>
    </location>
</feature>
<proteinExistence type="predicted"/>
<dbReference type="Pfam" id="PF00536">
    <property type="entry name" value="SAM_1"/>
    <property type="match status" value="1"/>
</dbReference>
<dbReference type="GO" id="GO:0004143">
    <property type="term" value="F:ATP-dependent diacylglycerol kinase activity"/>
    <property type="evidence" value="ECO:0007669"/>
    <property type="project" value="InterPro"/>
</dbReference>
<feature type="domain" description="SAM" evidence="6">
    <location>
        <begin position="531"/>
        <end position="594"/>
    </location>
</feature>
<evidence type="ECO:0000256" key="2">
    <source>
        <dbReference type="ARBA" id="ARBA00022741"/>
    </source>
</evidence>
<dbReference type="SMART" id="SM00454">
    <property type="entry name" value="SAM"/>
    <property type="match status" value="1"/>
</dbReference>
<dbReference type="InterPro" id="IPR000756">
    <property type="entry name" value="Diacylglycerol_kin_accessory"/>
</dbReference>
<dbReference type="OrthoDB" id="196165at2759"/>
<dbReference type="InterPro" id="IPR001660">
    <property type="entry name" value="SAM"/>
</dbReference>
<evidence type="ECO:0000259" key="6">
    <source>
        <dbReference type="PROSITE" id="PS50105"/>
    </source>
</evidence>
<evidence type="ECO:0000256" key="5">
    <source>
        <dbReference type="SAM" id="MobiDB-lite"/>
    </source>
</evidence>
<dbReference type="Pfam" id="PF00609">
    <property type="entry name" value="DAGK_acc"/>
    <property type="match status" value="1"/>
</dbReference>
<dbReference type="EMBL" id="HACA01008962">
    <property type="protein sequence ID" value="CDW26323.1"/>
    <property type="molecule type" value="Transcribed_RNA"/>
</dbReference>
<feature type="non-terminal residue" evidence="7">
    <location>
        <position position="1"/>
    </location>
</feature>
<reference evidence="7" key="1">
    <citation type="submission" date="2014-05" db="EMBL/GenBank/DDBJ databases">
        <authorList>
            <person name="Chronopoulou M."/>
        </authorList>
    </citation>
    <scope>NUCLEOTIDE SEQUENCE</scope>
    <source>
        <tissue evidence="7">Whole organism</tissue>
    </source>
</reference>
<accession>A0A0K2TJU3</accession>
<dbReference type="PROSITE" id="PS50105">
    <property type="entry name" value="SAM_DOMAIN"/>
    <property type="match status" value="1"/>
</dbReference>
<dbReference type="InterPro" id="IPR013761">
    <property type="entry name" value="SAM/pointed_sf"/>
</dbReference>
<dbReference type="AlphaFoldDB" id="A0A0K2TJU3"/>
<sequence length="612" mass="67813">RRLSVGAMVSLSALRAGETAGNSTSGIEKSNSSISSFNTSTPSSVSGISSSIGARTTNKTIPIINPLVKTPNWPNMEKNQNGGIVSMVVLASADALCAPVTPIMDWTPPPEKMKETSVMNNYFGIGIDAKISLDFHNKREQKPQGPRSRTKNYLWYGMLGSKELLQKTCKNLEKRVVLECDGEPIPLPSLQGIVVLNIKSFMGGTNFWGSAKDDNVFLPPNFDDGILEIVAVFGSMHMGASRIMNLQRHRIAQCRSVVIRILGKEGVPVQVDGEAWIHPPGIIRILHKNRVQLVTRDKSMEQRIRSGANSRALYREHAHPVLLPLDEEETQLLRSVITAAKQLLHYLSLLMHVFEGKENRNLGFLINNLQDSIVSVSLDDFMSIQAYELRRRCAIFVNNLQQCIVTSKKSLVENLQEETKSEVAAKLSQSIYSVESLLGKCHEEGELLFFTIRGVPSGTNEHKRSWFKVPKFARSESSGRRSSLIGSSFSRSGFSSGSSHNVKSSAHHIPSSLSCSPNMSSGCLVEVVLKWTPMNVSQWLESIGLPMYCHAFLDHEISGSELLSLERRDFKDVGVTKVGHIKRLQQGIRDINQGKMPPRLLQNTTTFSPQHD</sequence>
<protein>
    <recommendedName>
        <fullName evidence="6">SAM domain-containing protein</fullName>
    </recommendedName>
</protein>
<dbReference type="SMART" id="SM00045">
    <property type="entry name" value="DAGKa"/>
    <property type="match status" value="1"/>
</dbReference>
<dbReference type="SUPFAM" id="SSF47769">
    <property type="entry name" value="SAM/Pointed domain"/>
    <property type="match status" value="1"/>
</dbReference>
<keyword evidence="4" id="KW-0067">ATP-binding</keyword>
<dbReference type="GO" id="GO:0005886">
    <property type="term" value="C:plasma membrane"/>
    <property type="evidence" value="ECO:0007669"/>
    <property type="project" value="TreeGrafter"/>
</dbReference>
<evidence type="ECO:0000256" key="1">
    <source>
        <dbReference type="ARBA" id="ARBA00022679"/>
    </source>
</evidence>
<dbReference type="SUPFAM" id="SSF111331">
    <property type="entry name" value="NAD kinase/diacylglycerol kinase-like"/>
    <property type="match status" value="1"/>
</dbReference>
<name>A0A0K2TJU3_LEPSM</name>
<dbReference type="GO" id="GO:0007200">
    <property type="term" value="P:phospholipase C-activating G protein-coupled receptor signaling pathway"/>
    <property type="evidence" value="ECO:0007669"/>
    <property type="project" value="InterPro"/>
</dbReference>
<evidence type="ECO:0000313" key="7">
    <source>
        <dbReference type="EMBL" id="CDW26323.1"/>
    </source>
</evidence>
<dbReference type="Gene3D" id="2.60.200.40">
    <property type="match status" value="1"/>
</dbReference>
<dbReference type="FunFam" id="2.60.200.40:FF:000001">
    <property type="entry name" value="Diacylglycerol kinase"/>
    <property type="match status" value="1"/>
</dbReference>
<dbReference type="GO" id="GO:0005524">
    <property type="term" value="F:ATP binding"/>
    <property type="evidence" value="ECO:0007669"/>
    <property type="project" value="UniProtKB-KW"/>
</dbReference>